<dbReference type="SMART" id="SM00347">
    <property type="entry name" value="HTH_MARR"/>
    <property type="match status" value="1"/>
</dbReference>
<dbReference type="InterPro" id="IPR036388">
    <property type="entry name" value="WH-like_DNA-bd_sf"/>
</dbReference>
<reference evidence="3" key="1">
    <citation type="journal article" date="2019" name="Int. J. Syst. Evol. Microbiol.">
        <title>The Global Catalogue of Microorganisms (GCM) 10K type strain sequencing project: providing services to taxonomists for standard genome sequencing and annotation.</title>
        <authorList>
            <consortium name="The Broad Institute Genomics Platform"/>
            <consortium name="The Broad Institute Genome Sequencing Center for Infectious Disease"/>
            <person name="Wu L."/>
            <person name="Ma J."/>
        </authorList>
    </citation>
    <scope>NUCLEOTIDE SEQUENCE [LARGE SCALE GENOMIC DNA]</scope>
    <source>
        <strain evidence="3">CGMCC 4.7643</strain>
    </source>
</reference>
<dbReference type="InterPro" id="IPR039422">
    <property type="entry name" value="MarR/SlyA-like"/>
</dbReference>
<dbReference type="InterPro" id="IPR036390">
    <property type="entry name" value="WH_DNA-bd_sf"/>
</dbReference>
<proteinExistence type="predicted"/>
<evidence type="ECO:0000259" key="1">
    <source>
        <dbReference type="PROSITE" id="PS50995"/>
    </source>
</evidence>
<name>A0ABW5GRM1_9PSEU</name>
<sequence length="147" mass="16161">MAERTGVEESLVYEVLDLVFTMADQTNALLADTLGDLELTAVQAKALWKIEPSASPTMRQLAASLHCDPSTVTFIADRLQDKGLITREIDPANRRAKIVTLTELGLTTRHQLAAAMVTRSHVGRLGPAEQRQLKRLLTRAVSTHTTE</sequence>
<dbReference type="Pfam" id="PF01047">
    <property type="entry name" value="MarR"/>
    <property type="match status" value="1"/>
</dbReference>
<dbReference type="PANTHER" id="PTHR33164">
    <property type="entry name" value="TRANSCRIPTIONAL REGULATOR, MARR FAMILY"/>
    <property type="match status" value="1"/>
</dbReference>
<dbReference type="PROSITE" id="PS50995">
    <property type="entry name" value="HTH_MARR_2"/>
    <property type="match status" value="1"/>
</dbReference>
<dbReference type="EMBL" id="JBHUKU010000021">
    <property type="protein sequence ID" value="MFD2463491.1"/>
    <property type="molecule type" value="Genomic_DNA"/>
</dbReference>
<comment type="caution">
    <text evidence="2">The sequence shown here is derived from an EMBL/GenBank/DDBJ whole genome shotgun (WGS) entry which is preliminary data.</text>
</comment>
<dbReference type="Gene3D" id="1.10.10.10">
    <property type="entry name" value="Winged helix-like DNA-binding domain superfamily/Winged helix DNA-binding domain"/>
    <property type="match status" value="1"/>
</dbReference>
<accession>A0ABW5GRM1</accession>
<dbReference type="PANTHER" id="PTHR33164:SF99">
    <property type="entry name" value="MARR FAMILY REGULATORY PROTEIN"/>
    <property type="match status" value="1"/>
</dbReference>
<organism evidence="2 3">
    <name type="scientific">Amycolatopsis samaneae</name>
    <dbReference type="NCBI Taxonomy" id="664691"/>
    <lineage>
        <taxon>Bacteria</taxon>
        <taxon>Bacillati</taxon>
        <taxon>Actinomycetota</taxon>
        <taxon>Actinomycetes</taxon>
        <taxon>Pseudonocardiales</taxon>
        <taxon>Pseudonocardiaceae</taxon>
        <taxon>Amycolatopsis</taxon>
    </lineage>
</organism>
<keyword evidence="3" id="KW-1185">Reference proteome</keyword>
<dbReference type="Proteomes" id="UP001597419">
    <property type="component" value="Unassembled WGS sequence"/>
</dbReference>
<dbReference type="PRINTS" id="PR00598">
    <property type="entry name" value="HTHMARR"/>
</dbReference>
<gene>
    <name evidence="2" type="ORF">ACFSYJ_33100</name>
</gene>
<dbReference type="InterPro" id="IPR000835">
    <property type="entry name" value="HTH_MarR-typ"/>
</dbReference>
<feature type="domain" description="HTH marR-type" evidence="1">
    <location>
        <begin position="8"/>
        <end position="142"/>
    </location>
</feature>
<dbReference type="SUPFAM" id="SSF46785">
    <property type="entry name" value="Winged helix' DNA-binding domain"/>
    <property type="match status" value="1"/>
</dbReference>
<protein>
    <submittedName>
        <fullName evidence="2">MarR family winged helix-turn-helix transcriptional regulator</fullName>
    </submittedName>
</protein>
<dbReference type="RefSeq" id="WP_345400350.1">
    <property type="nucleotide sequence ID" value="NZ_BAABHG010000011.1"/>
</dbReference>
<evidence type="ECO:0000313" key="2">
    <source>
        <dbReference type="EMBL" id="MFD2463491.1"/>
    </source>
</evidence>
<evidence type="ECO:0000313" key="3">
    <source>
        <dbReference type="Proteomes" id="UP001597419"/>
    </source>
</evidence>